<dbReference type="SMART" id="SM00539">
    <property type="entry name" value="NIDO"/>
    <property type="match status" value="1"/>
</dbReference>
<proteinExistence type="predicted"/>
<dbReference type="AlphaFoldDB" id="A0A210Q2W1"/>
<protein>
    <submittedName>
        <fullName evidence="2">Sushi, nidogen and EGF-like domain-containing protein 1</fullName>
    </submittedName>
</protein>
<keyword evidence="3" id="KW-1185">Reference proteome</keyword>
<dbReference type="GO" id="GO:0007160">
    <property type="term" value="P:cell-matrix adhesion"/>
    <property type="evidence" value="ECO:0007669"/>
    <property type="project" value="InterPro"/>
</dbReference>
<dbReference type="PANTHER" id="PTHR13802">
    <property type="entry name" value="MUCIN 4-RELATED"/>
    <property type="match status" value="1"/>
</dbReference>
<dbReference type="PANTHER" id="PTHR13802:SF59">
    <property type="entry name" value="SUSHI DOMAIN-CONTAINING PROTEIN 2"/>
    <property type="match status" value="1"/>
</dbReference>
<reference evidence="2 3" key="1">
    <citation type="journal article" date="2017" name="Nat. Ecol. Evol.">
        <title>Scallop genome provides insights into evolution of bilaterian karyotype and development.</title>
        <authorList>
            <person name="Wang S."/>
            <person name="Zhang J."/>
            <person name="Jiao W."/>
            <person name="Li J."/>
            <person name="Xun X."/>
            <person name="Sun Y."/>
            <person name="Guo X."/>
            <person name="Huan P."/>
            <person name="Dong B."/>
            <person name="Zhang L."/>
            <person name="Hu X."/>
            <person name="Sun X."/>
            <person name="Wang J."/>
            <person name="Zhao C."/>
            <person name="Wang Y."/>
            <person name="Wang D."/>
            <person name="Huang X."/>
            <person name="Wang R."/>
            <person name="Lv J."/>
            <person name="Li Y."/>
            <person name="Zhang Z."/>
            <person name="Liu B."/>
            <person name="Lu W."/>
            <person name="Hui Y."/>
            <person name="Liang J."/>
            <person name="Zhou Z."/>
            <person name="Hou R."/>
            <person name="Li X."/>
            <person name="Liu Y."/>
            <person name="Li H."/>
            <person name="Ning X."/>
            <person name="Lin Y."/>
            <person name="Zhao L."/>
            <person name="Xing Q."/>
            <person name="Dou J."/>
            <person name="Li Y."/>
            <person name="Mao J."/>
            <person name="Guo H."/>
            <person name="Dou H."/>
            <person name="Li T."/>
            <person name="Mu C."/>
            <person name="Jiang W."/>
            <person name="Fu Q."/>
            <person name="Fu X."/>
            <person name="Miao Y."/>
            <person name="Liu J."/>
            <person name="Yu Q."/>
            <person name="Li R."/>
            <person name="Liao H."/>
            <person name="Li X."/>
            <person name="Kong Y."/>
            <person name="Jiang Z."/>
            <person name="Chourrout D."/>
            <person name="Li R."/>
            <person name="Bao Z."/>
        </authorList>
    </citation>
    <scope>NUCLEOTIDE SEQUENCE [LARGE SCALE GENOMIC DNA]</scope>
    <source>
        <strain evidence="2 3">PY_sf001</strain>
    </source>
</reference>
<dbReference type="InterPro" id="IPR051495">
    <property type="entry name" value="Epithelial_Barrier/Signaling"/>
</dbReference>
<evidence type="ECO:0000313" key="3">
    <source>
        <dbReference type="Proteomes" id="UP000242188"/>
    </source>
</evidence>
<dbReference type="STRING" id="6573.A0A210Q2W1"/>
<dbReference type="OrthoDB" id="6236007at2759"/>
<dbReference type="InterPro" id="IPR003886">
    <property type="entry name" value="NIDO_dom"/>
</dbReference>
<feature type="domain" description="NIDO" evidence="1">
    <location>
        <begin position="90"/>
        <end position="231"/>
    </location>
</feature>
<comment type="caution">
    <text evidence="2">The sequence shown here is derived from an EMBL/GenBank/DDBJ whole genome shotgun (WGS) entry which is preliminary data.</text>
</comment>
<organism evidence="2 3">
    <name type="scientific">Mizuhopecten yessoensis</name>
    <name type="common">Japanese scallop</name>
    <name type="synonym">Patinopecten yessoensis</name>
    <dbReference type="NCBI Taxonomy" id="6573"/>
    <lineage>
        <taxon>Eukaryota</taxon>
        <taxon>Metazoa</taxon>
        <taxon>Spiralia</taxon>
        <taxon>Lophotrochozoa</taxon>
        <taxon>Mollusca</taxon>
        <taxon>Bivalvia</taxon>
        <taxon>Autobranchia</taxon>
        <taxon>Pteriomorphia</taxon>
        <taxon>Pectinida</taxon>
        <taxon>Pectinoidea</taxon>
        <taxon>Pectinidae</taxon>
        <taxon>Mizuhopecten</taxon>
    </lineage>
</organism>
<dbReference type="Pfam" id="PF06119">
    <property type="entry name" value="NIDO"/>
    <property type="match status" value="1"/>
</dbReference>
<dbReference type="PROSITE" id="PS51220">
    <property type="entry name" value="NIDO"/>
    <property type="match status" value="1"/>
</dbReference>
<evidence type="ECO:0000313" key="2">
    <source>
        <dbReference type="EMBL" id="OWF43093.1"/>
    </source>
</evidence>
<accession>A0A210Q2W1</accession>
<sequence>MFAVSLSGVVSLTVDDLYPYPYDNVTTTDDQLLRRNDDGSSSAIPISFPYFNNVQTSAYVNTNGDITFGTLLGDYTPDAFPNGSYVMIAAFWTDIDTTHVGQIWYKRNNSSDLLTRAASDVQSAFSDQKHFNPSMVFIVTWHKVPYYGASGKYSQLRNTFQIVLTTDGTKSFVMFHYLRLDWSRNVMVGFNAGDGLNSYTVNGSLSDDVVNLVHRSNVGVPGTFVFRVDGVVIQPADQDYTSSKTGMCYPKA</sequence>
<evidence type="ECO:0000259" key="1">
    <source>
        <dbReference type="PROSITE" id="PS51220"/>
    </source>
</evidence>
<dbReference type="EMBL" id="NEDP02005167">
    <property type="protein sequence ID" value="OWF43093.1"/>
    <property type="molecule type" value="Genomic_DNA"/>
</dbReference>
<dbReference type="Proteomes" id="UP000242188">
    <property type="component" value="Unassembled WGS sequence"/>
</dbReference>
<name>A0A210Q2W1_MIZYE</name>
<gene>
    <name evidence="2" type="ORF">KP79_PYT21606</name>
</gene>